<protein>
    <submittedName>
        <fullName evidence="3">Aminocarboxymuconate-semialdehyde decarboxylase</fullName>
        <ecNumber evidence="3">4.1.1.45</ecNumber>
    </submittedName>
</protein>
<evidence type="ECO:0000256" key="1">
    <source>
        <dbReference type="ARBA" id="ARBA00023239"/>
    </source>
</evidence>
<keyword evidence="1 3" id="KW-0456">Lyase</keyword>
<gene>
    <name evidence="3" type="ORF">BJ987_004077</name>
</gene>
<accession>A0ABS4QHJ9</accession>
<dbReference type="RefSeq" id="WP_209892390.1">
    <property type="nucleotide sequence ID" value="NZ_JAGGMR010000001.1"/>
</dbReference>
<organism evidence="3 4">
    <name type="scientific">Nocardia goodfellowii</name>
    <dbReference type="NCBI Taxonomy" id="882446"/>
    <lineage>
        <taxon>Bacteria</taxon>
        <taxon>Bacillati</taxon>
        <taxon>Actinomycetota</taxon>
        <taxon>Actinomycetes</taxon>
        <taxon>Mycobacteriales</taxon>
        <taxon>Nocardiaceae</taxon>
        <taxon>Nocardia</taxon>
    </lineage>
</organism>
<feature type="domain" description="Amidohydrolase-related" evidence="2">
    <location>
        <begin position="6"/>
        <end position="339"/>
    </location>
</feature>
<dbReference type="Proteomes" id="UP001519325">
    <property type="component" value="Unassembled WGS sequence"/>
</dbReference>
<dbReference type="InterPro" id="IPR032465">
    <property type="entry name" value="ACMSD"/>
</dbReference>
<sequence length="349" mass="36820">MRGPIVDVHAHALLPAVEAYVAELDPEGLAAAKALDARRNGPESLAASGRMIGERWQLLTDLPTRLTAMEAARVDVQLVSPSPSHYYPFLGPDQAIDVAQRVNTAIGELVGRAPGRLRGLGVAPLQHPERMVPALDDALGRGLLGVEIGSFGASATGGQAGTVELSDPALNPFWAAAESAGAVVFLHPFGCSLDERLDRFYLANTVSQPAENAVALSHLVFGGVLDRYPGLRVVAAHGGGYLPTTIGRSDHAWRVRPEARGCQHPPSTYLRRLWFDSLTHDSGQLTELIRVAGPTRVLLGSDFPFDMGTDDPVAAVRAAGLPEAVVRAVLSGNAAALLPDIGDPEDLVT</sequence>
<dbReference type="InterPro" id="IPR006680">
    <property type="entry name" value="Amidohydro-rel"/>
</dbReference>
<dbReference type="EC" id="4.1.1.45" evidence="3"/>
<reference evidence="3 4" key="1">
    <citation type="submission" date="2021-03" db="EMBL/GenBank/DDBJ databases">
        <title>Sequencing the genomes of 1000 actinobacteria strains.</title>
        <authorList>
            <person name="Klenk H.-P."/>
        </authorList>
    </citation>
    <scope>NUCLEOTIDE SEQUENCE [LARGE SCALE GENOMIC DNA]</scope>
    <source>
        <strain evidence="3 4">DSM 45516</strain>
    </source>
</reference>
<comment type="caution">
    <text evidence="3">The sequence shown here is derived from an EMBL/GenBank/DDBJ whole genome shotgun (WGS) entry which is preliminary data.</text>
</comment>
<dbReference type="EMBL" id="JAGGMR010000001">
    <property type="protein sequence ID" value="MBP2191176.1"/>
    <property type="molecule type" value="Genomic_DNA"/>
</dbReference>
<evidence type="ECO:0000313" key="4">
    <source>
        <dbReference type="Proteomes" id="UP001519325"/>
    </source>
</evidence>
<name>A0ABS4QHJ9_9NOCA</name>
<evidence type="ECO:0000259" key="2">
    <source>
        <dbReference type="Pfam" id="PF04909"/>
    </source>
</evidence>
<dbReference type="PANTHER" id="PTHR21240:SF28">
    <property type="entry name" value="ISO-OROTATE DECARBOXYLASE (EUROFUNG)"/>
    <property type="match status" value="1"/>
</dbReference>
<keyword evidence="4" id="KW-1185">Reference proteome</keyword>
<dbReference type="PANTHER" id="PTHR21240">
    <property type="entry name" value="2-AMINO-3-CARBOXYLMUCONATE-6-SEMIALDEHYDE DECARBOXYLASE"/>
    <property type="match status" value="1"/>
</dbReference>
<dbReference type="SUPFAM" id="SSF51556">
    <property type="entry name" value="Metallo-dependent hydrolases"/>
    <property type="match status" value="1"/>
</dbReference>
<dbReference type="InterPro" id="IPR032466">
    <property type="entry name" value="Metal_Hydrolase"/>
</dbReference>
<evidence type="ECO:0000313" key="3">
    <source>
        <dbReference type="EMBL" id="MBP2191176.1"/>
    </source>
</evidence>
<dbReference type="GO" id="GO:0001760">
    <property type="term" value="F:aminocarboxymuconate-semialdehyde decarboxylase activity"/>
    <property type="evidence" value="ECO:0007669"/>
    <property type="project" value="UniProtKB-EC"/>
</dbReference>
<dbReference type="Gene3D" id="3.20.20.140">
    <property type="entry name" value="Metal-dependent hydrolases"/>
    <property type="match status" value="1"/>
</dbReference>
<dbReference type="Pfam" id="PF04909">
    <property type="entry name" value="Amidohydro_2"/>
    <property type="match status" value="1"/>
</dbReference>
<proteinExistence type="predicted"/>